<evidence type="ECO:0000256" key="11">
    <source>
        <dbReference type="ARBA" id="ARBA00023295"/>
    </source>
</evidence>
<evidence type="ECO:0000256" key="1">
    <source>
        <dbReference type="ARBA" id="ARBA00000822"/>
    </source>
</evidence>
<dbReference type="PANTHER" id="PTHR11177">
    <property type="entry name" value="CHITINASE"/>
    <property type="match status" value="1"/>
</dbReference>
<keyword evidence="5" id="KW-0964">Secreted</keyword>
<evidence type="ECO:0000256" key="13">
    <source>
        <dbReference type="RuleBase" id="RU000489"/>
    </source>
</evidence>
<keyword evidence="9" id="KW-1015">Disulfide bond</keyword>
<evidence type="ECO:0000313" key="17">
    <source>
        <dbReference type="EnsemblMetazoa" id="CLYHEMP023529.2"/>
    </source>
</evidence>
<dbReference type="GO" id="GO:0005576">
    <property type="term" value="C:extracellular region"/>
    <property type="evidence" value="ECO:0007669"/>
    <property type="project" value="UniProtKB-SubCell"/>
</dbReference>
<keyword evidence="8" id="KW-0146">Chitin degradation</keyword>
<evidence type="ECO:0000256" key="8">
    <source>
        <dbReference type="ARBA" id="ARBA00023024"/>
    </source>
</evidence>
<dbReference type="PROSITE" id="PS01095">
    <property type="entry name" value="GH18_1"/>
    <property type="match status" value="1"/>
</dbReference>
<evidence type="ECO:0000256" key="2">
    <source>
        <dbReference type="ARBA" id="ARBA00004613"/>
    </source>
</evidence>
<protein>
    <recommendedName>
        <fullName evidence="4">chitinase</fullName>
        <ecNumber evidence="4">3.2.1.14</ecNumber>
    </recommendedName>
</protein>
<dbReference type="SUPFAM" id="SSF54556">
    <property type="entry name" value="Chitinase insertion domain"/>
    <property type="match status" value="1"/>
</dbReference>
<keyword evidence="7 13" id="KW-0378">Hydrolase</keyword>
<dbReference type="GO" id="GO:0008843">
    <property type="term" value="F:endochitinase activity"/>
    <property type="evidence" value="ECO:0007669"/>
    <property type="project" value="UniProtKB-EC"/>
</dbReference>
<dbReference type="InterPro" id="IPR011583">
    <property type="entry name" value="Chitinase_II/V-like_cat"/>
</dbReference>
<evidence type="ECO:0000256" key="5">
    <source>
        <dbReference type="ARBA" id="ARBA00022525"/>
    </source>
</evidence>
<feature type="domain" description="GH18" evidence="16">
    <location>
        <begin position="43"/>
        <end position="412"/>
    </location>
</feature>
<evidence type="ECO:0000256" key="6">
    <source>
        <dbReference type="ARBA" id="ARBA00022729"/>
    </source>
</evidence>
<dbReference type="GO" id="GO:0006032">
    <property type="term" value="P:chitin catabolic process"/>
    <property type="evidence" value="ECO:0007669"/>
    <property type="project" value="UniProtKB-KW"/>
</dbReference>
<dbReference type="InterPro" id="IPR050314">
    <property type="entry name" value="Glycosyl_Hydrlase_18"/>
</dbReference>
<keyword evidence="6 15" id="KW-0732">Signal</keyword>
<dbReference type="FunFam" id="3.20.20.80:FF:000081">
    <property type="entry name" value="Chitinase 1"/>
    <property type="match status" value="1"/>
</dbReference>
<dbReference type="GO" id="GO:0000272">
    <property type="term" value="P:polysaccharide catabolic process"/>
    <property type="evidence" value="ECO:0007669"/>
    <property type="project" value="UniProtKB-KW"/>
</dbReference>
<dbReference type="InterPro" id="IPR001223">
    <property type="entry name" value="Glyco_hydro18_cat"/>
</dbReference>
<evidence type="ECO:0000256" key="7">
    <source>
        <dbReference type="ARBA" id="ARBA00022801"/>
    </source>
</evidence>
<keyword evidence="10" id="KW-0119">Carbohydrate metabolism</keyword>
<feature type="region of interest" description="Disordered" evidence="14">
    <location>
        <begin position="410"/>
        <end position="476"/>
    </location>
</feature>
<feature type="chain" id="PRO_5029738838" description="chitinase" evidence="15">
    <location>
        <begin position="23"/>
        <end position="633"/>
    </location>
</feature>
<dbReference type="Pfam" id="PF00704">
    <property type="entry name" value="Glyco_hydro_18"/>
    <property type="match status" value="1"/>
</dbReference>
<dbReference type="AlphaFoldDB" id="A0A7M5XK46"/>
<feature type="compositionally biased region" description="Low complexity" evidence="14">
    <location>
        <begin position="427"/>
        <end position="444"/>
    </location>
</feature>
<dbReference type="GO" id="GO:0008061">
    <property type="term" value="F:chitin binding"/>
    <property type="evidence" value="ECO:0007669"/>
    <property type="project" value="InterPro"/>
</dbReference>
<evidence type="ECO:0000256" key="14">
    <source>
        <dbReference type="SAM" id="MobiDB-lite"/>
    </source>
</evidence>
<reference evidence="17" key="1">
    <citation type="submission" date="2021-01" db="UniProtKB">
        <authorList>
            <consortium name="EnsemblMetazoa"/>
        </authorList>
    </citation>
    <scope>IDENTIFICATION</scope>
</reference>
<dbReference type="InterPro" id="IPR029070">
    <property type="entry name" value="Chitinase_insertion_sf"/>
</dbReference>
<name>A0A7M5XK46_9CNID</name>
<dbReference type="GeneID" id="136818307"/>
<keyword evidence="12" id="KW-0624">Polysaccharide degradation</keyword>
<dbReference type="InterPro" id="IPR001579">
    <property type="entry name" value="Glyco_hydro_18_chit_AS"/>
</dbReference>
<evidence type="ECO:0000256" key="12">
    <source>
        <dbReference type="ARBA" id="ARBA00023326"/>
    </source>
</evidence>
<organism evidence="17 18">
    <name type="scientific">Clytia hemisphaerica</name>
    <dbReference type="NCBI Taxonomy" id="252671"/>
    <lineage>
        <taxon>Eukaryota</taxon>
        <taxon>Metazoa</taxon>
        <taxon>Cnidaria</taxon>
        <taxon>Hydrozoa</taxon>
        <taxon>Hydroidolina</taxon>
        <taxon>Leptothecata</taxon>
        <taxon>Obeliida</taxon>
        <taxon>Clytiidae</taxon>
        <taxon>Clytia</taxon>
    </lineage>
</organism>
<accession>A0A7M5XK46</accession>
<evidence type="ECO:0000256" key="10">
    <source>
        <dbReference type="ARBA" id="ARBA00023277"/>
    </source>
</evidence>
<dbReference type="SMART" id="SM00636">
    <property type="entry name" value="Glyco_18"/>
    <property type="match status" value="1"/>
</dbReference>
<dbReference type="Proteomes" id="UP000594262">
    <property type="component" value="Unplaced"/>
</dbReference>
<evidence type="ECO:0000259" key="16">
    <source>
        <dbReference type="PROSITE" id="PS51910"/>
    </source>
</evidence>
<dbReference type="CDD" id="cd02872">
    <property type="entry name" value="GH18_chitolectin_chitotriosidase"/>
    <property type="match status" value="1"/>
</dbReference>
<dbReference type="PROSITE" id="PS51910">
    <property type="entry name" value="GH18_2"/>
    <property type="match status" value="1"/>
</dbReference>
<evidence type="ECO:0000256" key="9">
    <source>
        <dbReference type="ARBA" id="ARBA00023157"/>
    </source>
</evidence>
<evidence type="ECO:0000256" key="4">
    <source>
        <dbReference type="ARBA" id="ARBA00012729"/>
    </source>
</evidence>
<dbReference type="SUPFAM" id="SSF51445">
    <property type="entry name" value="(Trans)glycosidases"/>
    <property type="match status" value="1"/>
</dbReference>
<dbReference type="EC" id="3.2.1.14" evidence="4"/>
<dbReference type="Gene3D" id="3.10.50.10">
    <property type="match status" value="1"/>
</dbReference>
<dbReference type="InterPro" id="IPR017853">
    <property type="entry name" value="GH"/>
</dbReference>
<evidence type="ECO:0000313" key="18">
    <source>
        <dbReference type="Proteomes" id="UP000594262"/>
    </source>
</evidence>
<sequence length="633" mass="68893">MIGFKILCGVLLSSLLLENGSSLAILDDLDQVTMVTNDNGKEYVRVCYYTNWAQYRSGLGKFTPANIDPFLCTHIAYSFAKIVNNRLQYYEWNDVEYANMVGQVMALKNQNPKLKVLLAVGGWTHETNTSPFSVMVSTASNRQTFIQHSIQLLRQHGFDGLDLDWEYPGVRPNENKPGDKQRFTVLCKELMDSYKKEAIDTGSDRLLLTAAVAAGEATIRKAYETDKLGSHLDMLHLMSYDLAGAWEPVTGHHTSMDASLTNSVPNALDVWINGGFPANKIALGLGTYGRSFTLTSTANNGLGADAIGGGATGQYTGESGYIAYYEICQKIKQGMTVVETSSAGATYGYLGNYWVGYDSEASIVHKVRSLIKGRGLKGAMFWAIDLDDFTGSFCNNGKYPLMNAVKNELASGQPVTTQPPSETTVKPSPTETTMTSEEATTEAPVTAPPITTFAPQTTELETTEQETTETPSGECYPTPNYASQPGMKQWCTTNCKPGEFFYCPASHCICDRTTPQPPATTQVSPTTQPLATTQPPATTQLPATTQPQETESPGTACHSIPPYDKQPGMDQWCEQNCKLGYCPISHCKCGGGTESPYASCHGVPPYHTQAGIDGWCRQNCASDYCPSSHCKCD</sequence>
<comment type="subcellular location">
    <subcellularLocation>
        <location evidence="2">Secreted</location>
    </subcellularLocation>
</comment>
<keyword evidence="11 13" id="KW-0326">Glycosidase</keyword>
<evidence type="ECO:0000256" key="15">
    <source>
        <dbReference type="SAM" id="SignalP"/>
    </source>
</evidence>
<dbReference type="FunFam" id="3.10.50.10:FF:000001">
    <property type="entry name" value="Chitinase 3-like 1"/>
    <property type="match status" value="1"/>
</dbReference>
<feature type="signal peptide" evidence="15">
    <location>
        <begin position="1"/>
        <end position="22"/>
    </location>
</feature>
<keyword evidence="18" id="KW-1185">Reference proteome</keyword>
<proteinExistence type="inferred from homology"/>
<feature type="compositionally biased region" description="Polar residues" evidence="14">
    <location>
        <begin position="413"/>
        <end position="426"/>
    </location>
</feature>
<dbReference type="Gene3D" id="3.20.20.80">
    <property type="entry name" value="Glycosidases"/>
    <property type="match status" value="1"/>
</dbReference>
<dbReference type="PANTHER" id="PTHR11177:SF317">
    <property type="entry name" value="CHITINASE 12-RELATED"/>
    <property type="match status" value="1"/>
</dbReference>
<dbReference type="RefSeq" id="XP_066930792.1">
    <property type="nucleotide sequence ID" value="XM_067074691.1"/>
</dbReference>
<feature type="region of interest" description="Disordered" evidence="14">
    <location>
        <begin position="516"/>
        <end position="555"/>
    </location>
</feature>
<comment type="catalytic activity">
    <reaction evidence="1">
        <text>Random endo-hydrolysis of N-acetyl-beta-D-glucosaminide (1-&gt;4)-beta-linkages in chitin and chitodextrins.</text>
        <dbReference type="EC" id="3.2.1.14"/>
    </reaction>
</comment>
<comment type="similarity">
    <text evidence="3">Belongs to the glycosyl hydrolase 18 family. Chitinase class II subfamily.</text>
</comment>
<dbReference type="OrthoDB" id="76388at2759"/>
<evidence type="ECO:0000256" key="3">
    <source>
        <dbReference type="ARBA" id="ARBA00009121"/>
    </source>
</evidence>
<dbReference type="EnsemblMetazoa" id="CLYHEMT023529.2">
    <property type="protein sequence ID" value="CLYHEMP023529.2"/>
    <property type="gene ID" value="CLYHEMG023529"/>
</dbReference>
<feature type="compositionally biased region" description="Low complexity" evidence="14">
    <location>
        <begin position="525"/>
        <end position="551"/>
    </location>
</feature>